<dbReference type="AlphaFoldDB" id="A0A0Q9W2M1"/>
<protein>
    <submittedName>
        <fullName evidence="1">Uncharacterized protein</fullName>
    </submittedName>
</protein>
<dbReference type="EMBL" id="CH940648">
    <property type="protein sequence ID" value="KRF79353.1"/>
    <property type="molecule type" value="Genomic_DNA"/>
</dbReference>
<reference evidence="1 2" key="1">
    <citation type="journal article" date="2007" name="Nature">
        <title>Evolution of genes and genomes on the Drosophila phylogeny.</title>
        <authorList>
            <consortium name="Drosophila 12 Genomes Consortium"/>
            <person name="Clark A.G."/>
            <person name="Eisen M.B."/>
            <person name="Smith D.R."/>
            <person name="Bergman C.M."/>
            <person name="Oliver B."/>
            <person name="Markow T.A."/>
            <person name="Kaufman T.C."/>
            <person name="Kellis M."/>
            <person name="Gelbart W."/>
            <person name="Iyer V.N."/>
            <person name="Pollard D.A."/>
            <person name="Sackton T.B."/>
            <person name="Larracuente A.M."/>
            <person name="Singh N.D."/>
            <person name="Abad J.P."/>
            <person name="Abt D.N."/>
            <person name="Adryan B."/>
            <person name="Aguade M."/>
            <person name="Akashi H."/>
            <person name="Anderson W.W."/>
            <person name="Aquadro C.F."/>
            <person name="Ardell D.H."/>
            <person name="Arguello R."/>
            <person name="Artieri C.G."/>
            <person name="Barbash D.A."/>
            <person name="Barker D."/>
            <person name="Barsanti P."/>
            <person name="Batterham P."/>
            <person name="Batzoglou S."/>
            <person name="Begun D."/>
            <person name="Bhutkar A."/>
            <person name="Blanco E."/>
            <person name="Bosak S.A."/>
            <person name="Bradley R.K."/>
            <person name="Brand A.D."/>
            <person name="Brent M.R."/>
            <person name="Brooks A.N."/>
            <person name="Brown R.H."/>
            <person name="Butlin R.K."/>
            <person name="Caggese C."/>
            <person name="Calvi B.R."/>
            <person name="Bernardo de Carvalho A."/>
            <person name="Caspi A."/>
            <person name="Castrezana S."/>
            <person name="Celniker S.E."/>
            <person name="Chang J.L."/>
            <person name="Chapple C."/>
            <person name="Chatterji S."/>
            <person name="Chinwalla A."/>
            <person name="Civetta A."/>
            <person name="Clifton S.W."/>
            <person name="Comeron J.M."/>
            <person name="Costello J.C."/>
            <person name="Coyne J.A."/>
            <person name="Daub J."/>
            <person name="David R.G."/>
            <person name="Delcher A.L."/>
            <person name="Delehaunty K."/>
            <person name="Do C.B."/>
            <person name="Ebling H."/>
            <person name="Edwards K."/>
            <person name="Eickbush T."/>
            <person name="Evans J.D."/>
            <person name="Filipski A."/>
            <person name="Findeiss S."/>
            <person name="Freyhult E."/>
            <person name="Fulton L."/>
            <person name="Fulton R."/>
            <person name="Garcia A.C."/>
            <person name="Gardiner A."/>
            <person name="Garfield D.A."/>
            <person name="Garvin B.E."/>
            <person name="Gibson G."/>
            <person name="Gilbert D."/>
            <person name="Gnerre S."/>
            <person name="Godfrey J."/>
            <person name="Good R."/>
            <person name="Gotea V."/>
            <person name="Gravely B."/>
            <person name="Greenberg A.J."/>
            <person name="Griffiths-Jones S."/>
            <person name="Gross S."/>
            <person name="Guigo R."/>
            <person name="Gustafson E.A."/>
            <person name="Haerty W."/>
            <person name="Hahn M.W."/>
            <person name="Halligan D.L."/>
            <person name="Halpern A.L."/>
            <person name="Halter G.M."/>
            <person name="Han M.V."/>
            <person name="Heger A."/>
            <person name="Hillier L."/>
            <person name="Hinrichs A.S."/>
            <person name="Holmes I."/>
            <person name="Hoskins R.A."/>
            <person name="Hubisz M.J."/>
            <person name="Hultmark D."/>
            <person name="Huntley M.A."/>
            <person name="Jaffe D.B."/>
            <person name="Jagadeeshan S."/>
            <person name="Jeck W.R."/>
            <person name="Johnson J."/>
            <person name="Jones C.D."/>
            <person name="Jordan W.C."/>
            <person name="Karpen G.H."/>
            <person name="Kataoka E."/>
            <person name="Keightley P.D."/>
            <person name="Kheradpour P."/>
            <person name="Kirkness E.F."/>
            <person name="Koerich L.B."/>
            <person name="Kristiansen K."/>
            <person name="Kudrna D."/>
            <person name="Kulathinal R.J."/>
            <person name="Kumar S."/>
            <person name="Kwok R."/>
            <person name="Lander E."/>
            <person name="Langley C.H."/>
            <person name="Lapoint R."/>
            <person name="Lazzaro B.P."/>
            <person name="Lee S.J."/>
            <person name="Levesque L."/>
            <person name="Li R."/>
            <person name="Lin C.F."/>
            <person name="Lin M.F."/>
            <person name="Lindblad-Toh K."/>
            <person name="Llopart A."/>
            <person name="Long M."/>
            <person name="Low L."/>
            <person name="Lozovsky E."/>
            <person name="Lu J."/>
            <person name="Luo M."/>
            <person name="Machado C.A."/>
            <person name="Makalowski W."/>
            <person name="Marzo M."/>
            <person name="Matsuda M."/>
            <person name="Matzkin L."/>
            <person name="McAllister B."/>
            <person name="McBride C.S."/>
            <person name="McKernan B."/>
            <person name="McKernan K."/>
            <person name="Mendez-Lago M."/>
            <person name="Minx P."/>
            <person name="Mollenhauer M.U."/>
            <person name="Montooth K."/>
            <person name="Mount S.M."/>
            <person name="Mu X."/>
            <person name="Myers E."/>
            <person name="Negre B."/>
            <person name="Newfeld S."/>
            <person name="Nielsen R."/>
            <person name="Noor M.A."/>
            <person name="O'Grady P."/>
            <person name="Pachter L."/>
            <person name="Papaceit M."/>
            <person name="Parisi M.J."/>
            <person name="Parisi M."/>
            <person name="Parts L."/>
            <person name="Pedersen J.S."/>
            <person name="Pesole G."/>
            <person name="Phillippy A.M."/>
            <person name="Ponting C.P."/>
            <person name="Pop M."/>
            <person name="Porcelli D."/>
            <person name="Powell J.R."/>
            <person name="Prohaska S."/>
            <person name="Pruitt K."/>
            <person name="Puig M."/>
            <person name="Quesneville H."/>
            <person name="Ram K.R."/>
            <person name="Rand D."/>
            <person name="Rasmussen M.D."/>
            <person name="Reed L.K."/>
            <person name="Reenan R."/>
            <person name="Reily A."/>
            <person name="Remington K.A."/>
            <person name="Rieger T.T."/>
            <person name="Ritchie M.G."/>
            <person name="Robin C."/>
            <person name="Rogers Y.H."/>
            <person name="Rohde C."/>
            <person name="Rozas J."/>
            <person name="Rubenfield M.J."/>
            <person name="Ruiz A."/>
            <person name="Russo S."/>
            <person name="Salzberg S.L."/>
            <person name="Sanchez-Gracia A."/>
            <person name="Saranga D.J."/>
            <person name="Sato H."/>
            <person name="Schaeffer S.W."/>
            <person name="Schatz M.C."/>
            <person name="Schlenke T."/>
            <person name="Schwartz R."/>
            <person name="Segarra C."/>
            <person name="Singh R.S."/>
            <person name="Sirot L."/>
            <person name="Sirota M."/>
            <person name="Sisneros N.B."/>
            <person name="Smith C.D."/>
            <person name="Smith T.F."/>
            <person name="Spieth J."/>
            <person name="Stage D.E."/>
            <person name="Stark A."/>
            <person name="Stephan W."/>
            <person name="Strausberg R.L."/>
            <person name="Strempel S."/>
            <person name="Sturgill D."/>
            <person name="Sutton G."/>
            <person name="Sutton G.G."/>
            <person name="Tao W."/>
            <person name="Teichmann S."/>
            <person name="Tobari Y.N."/>
            <person name="Tomimura Y."/>
            <person name="Tsolas J.M."/>
            <person name="Valente V.L."/>
            <person name="Venter E."/>
            <person name="Venter J.C."/>
            <person name="Vicario S."/>
            <person name="Vieira F.G."/>
            <person name="Vilella A.J."/>
            <person name="Villasante A."/>
            <person name="Walenz B."/>
            <person name="Wang J."/>
            <person name="Wasserman M."/>
            <person name="Watts T."/>
            <person name="Wilson D."/>
            <person name="Wilson R.K."/>
            <person name="Wing R.A."/>
            <person name="Wolfner M.F."/>
            <person name="Wong A."/>
            <person name="Wong G.K."/>
            <person name="Wu C.I."/>
            <person name="Wu G."/>
            <person name="Yamamoto D."/>
            <person name="Yang H.P."/>
            <person name="Yang S.P."/>
            <person name="Yorke J.A."/>
            <person name="Yoshida K."/>
            <person name="Zdobnov E."/>
            <person name="Zhang P."/>
            <person name="Zhang Y."/>
            <person name="Zimin A.V."/>
            <person name="Baldwin J."/>
            <person name="Abdouelleil A."/>
            <person name="Abdulkadir J."/>
            <person name="Abebe A."/>
            <person name="Abera B."/>
            <person name="Abreu J."/>
            <person name="Acer S.C."/>
            <person name="Aftuck L."/>
            <person name="Alexander A."/>
            <person name="An P."/>
            <person name="Anderson E."/>
            <person name="Anderson S."/>
            <person name="Arachi H."/>
            <person name="Azer M."/>
            <person name="Bachantsang P."/>
            <person name="Barry A."/>
            <person name="Bayul T."/>
            <person name="Berlin A."/>
            <person name="Bessette D."/>
            <person name="Bloom T."/>
            <person name="Blye J."/>
            <person name="Boguslavskiy L."/>
            <person name="Bonnet C."/>
            <person name="Boukhgalter B."/>
            <person name="Bourzgui I."/>
            <person name="Brown A."/>
            <person name="Cahill P."/>
            <person name="Channer S."/>
            <person name="Cheshatsang Y."/>
            <person name="Chuda L."/>
            <person name="Citroen M."/>
            <person name="Collymore A."/>
            <person name="Cooke P."/>
            <person name="Costello M."/>
            <person name="D'Aco K."/>
            <person name="Daza R."/>
            <person name="De Haan G."/>
            <person name="DeGray S."/>
            <person name="DeMaso C."/>
            <person name="Dhargay N."/>
            <person name="Dooley K."/>
            <person name="Dooley E."/>
            <person name="Doricent M."/>
            <person name="Dorje P."/>
            <person name="Dorjee K."/>
            <person name="Dupes A."/>
            <person name="Elong R."/>
            <person name="Falk J."/>
            <person name="Farina A."/>
            <person name="Faro S."/>
            <person name="Ferguson D."/>
            <person name="Fisher S."/>
            <person name="Foley C.D."/>
            <person name="Franke A."/>
            <person name="Friedrich D."/>
            <person name="Gadbois L."/>
            <person name="Gearin G."/>
            <person name="Gearin C.R."/>
            <person name="Giannoukos G."/>
            <person name="Goode T."/>
            <person name="Graham J."/>
            <person name="Grandbois E."/>
            <person name="Grewal S."/>
            <person name="Gyaltsen K."/>
            <person name="Hafez N."/>
            <person name="Hagos B."/>
            <person name="Hall J."/>
            <person name="Henson C."/>
            <person name="Hollinger A."/>
            <person name="Honan T."/>
            <person name="Huard M.D."/>
            <person name="Hughes L."/>
            <person name="Hurhula B."/>
            <person name="Husby M.E."/>
            <person name="Kamat A."/>
            <person name="Kanga B."/>
            <person name="Kashin S."/>
            <person name="Khazanovich D."/>
            <person name="Kisner P."/>
            <person name="Lance K."/>
            <person name="Lara M."/>
            <person name="Lee W."/>
            <person name="Lennon N."/>
            <person name="Letendre F."/>
            <person name="LeVine R."/>
            <person name="Lipovsky A."/>
            <person name="Liu X."/>
            <person name="Liu J."/>
            <person name="Liu S."/>
            <person name="Lokyitsang T."/>
            <person name="Lokyitsang Y."/>
            <person name="Lubonja R."/>
            <person name="Lui A."/>
            <person name="MacDonald P."/>
            <person name="Magnisalis V."/>
            <person name="Maru K."/>
            <person name="Matthews C."/>
            <person name="McCusker W."/>
            <person name="McDonough S."/>
            <person name="Mehta T."/>
            <person name="Meldrim J."/>
            <person name="Meneus L."/>
            <person name="Mihai O."/>
            <person name="Mihalev A."/>
            <person name="Mihova T."/>
            <person name="Mittelman R."/>
            <person name="Mlenga V."/>
            <person name="Montmayeur A."/>
            <person name="Mulrain L."/>
            <person name="Navidi A."/>
            <person name="Naylor J."/>
            <person name="Negash T."/>
            <person name="Nguyen T."/>
            <person name="Nguyen N."/>
            <person name="Nicol R."/>
            <person name="Norbu C."/>
            <person name="Norbu N."/>
            <person name="Novod N."/>
            <person name="O'Neill B."/>
            <person name="Osman S."/>
            <person name="Markiewicz E."/>
            <person name="Oyono O.L."/>
            <person name="Patti C."/>
            <person name="Phunkhang P."/>
            <person name="Pierre F."/>
            <person name="Priest M."/>
            <person name="Raghuraman S."/>
            <person name="Rege F."/>
            <person name="Reyes R."/>
            <person name="Rise C."/>
            <person name="Rogov P."/>
            <person name="Ross K."/>
            <person name="Ryan E."/>
            <person name="Settipalli S."/>
            <person name="Shea T."/>
            <person name="Sherpa N."/>
            <person name="Shi L."/>
            <person name="Shih D."/>
            <person name="Sparrow T."/>
            <person name="Spaulding J."/>
            <person name="Stalker J."/>
            <person name="Stange-Thomann N."/>
            <person name="Stavropoulos S."/>
            <person name="Stone C."/>
            <person name="Strader C."/>
            <person name="Tesfaye S."/>
            <person name="Thomson T."/>
            <person name="Thoulutsang Y."/>
            <person name="Thoulutsang D."/>
            <person name="Topham K."/>
            <person name="Topping I."/>
            <person name="Tsamla T."/>
            <person name="Vassiliev H."/>
            <person name="Vo A."/>
            <person name="Wangchuk T."/>
            <person name="Wangdi T."/>
            <person name="Weiand M."/>
            <person name="Wilkinson J."/>
            <person name="Wilson A."/>
            <person name="Yadav S."/>
            <person name="Young G."/>
            <person name="Yu Q."/>
            <person name="Zembek L."/>
            <person name="Zhong D."/>
            <person name="Zimmer A."/>
            <person name="Zwirko Z."/>
            <person name="Jaffe D.B."/>
            <person name="Alvarez P."/>
            <person name="Brockman W."/>
            <person name="Butler J."/>
            <person name="Chin C."/>
            <person name="Gnerre S."/>
            <person name="Grabherr M."/>
            <person name="Kleber M."/>
            <person name="Mauceli E."/>
            <person name="MacCallum I."/>
        </authorList>
    </citation>
    <scope>NUCLEOTIDE SEQUENCE [LARGE SCALE GENOMIC DNA]</scope>
    <source>
        <strain evidence="2">Tucson 15010-1051.87</strain>
    </source>
</reference>
<name>A0A0Q9W2M1_DROVI</name>
<evidence type="ECO:0000313" key="1">
    <source>
        <dbReference type="EMBL" id="KRF79353.1"/>
    </source>
</evidence>
<keyword evidence="2" id="KW-1185">Reference proteome</keyword>
<dbReference type="Proteomes" id="UP000008792">
    <property type="component" value="Unassembled WGS sequence"/>
</dbReference>
<gene>
    <name evidence="1" type="primary">Dvir\GJ25802</name>
    <name evidence="1" type="ORF">Dvir_GJ25802</name>
</gene>
<accession>A0A0Q9W2M1</accession>
<evidence type="ECO:0000313" key="2">
    <source>
        <dbReference type="Proteomes" id="UP000008792"/>
    </source>
</evidence>
<proteinExistence type="predicted"/>
<dbReference type="InParanoid" id="A0A0Q9W2M1"/>
<sequence>MKTVDNSNWTEWIRQTTGNRNARCHSDALRQSKMYETVSELRAGGQVFSIHSSTYLSNRFWR</sequence>
<organism evidence="1 2">
    <name type="scientific">Drosophila virilis</name>
    <name type="common">Fruit fly</name>
    <dbReference type="NCBI Taxonomy" id="7244"/>
    <lineage>
        <taxon>Eukaryota</taxon>
        <taxon>Metazoa</taxon>
        <taxon>Ecdysozoa</taxon>
        <taxon>Arthropoda</taxon>
        <taxon>Hexapoda</taxon>
        <taxon>Insecta</taxon>
        <taxon>Pterygota</taxon>
        <taxon>Neoptera</taxon>
        <taxon>Endopterygota</taxon>
        <taxon>Diptera</taxon>
        <taxon>Brachycera</taxon>
        <taxon>Muscomorpha</taxon>
        <taxon>Ephydroidea</taxon>
        <taxon>Drosophilidae</taxon>
        <taxon>Drosophila</taxon>
    </lineage>
</organism>